<organism evidence="1 2">
    <name type="scientific">Pristionchus pacificus</name>
    <name type="common">Parasitic nematode worm</name>
    <dbReference type="NCBI Taxonomy" id="54126"/>
    <lineage>
        <taxon>Eukaryota</taxon>
        <taxon>Metazoa</taxon>
        <taxon>Ecdysozoa</taxon>
        <taxon>Nematoda</taxon>
        <taxon>Chromadorea</taxon>
        <taxon>Rhabditida</taxon>
        <taxon>Rhabditina</taxon>
        <taxon>Diplogasteromorpha</taxon>
        <taxon>Diplogasteroidea</taxon>
        <taxon>Neodiplogasteridae</taxon>
        <taxon>Pristionchus</taxon>
    </lineage>
</organism>
<name>A0A2A6C087_PRIPA</name>
<dbReference type="Proteomes" id="UP000005239">
    <property type="component" value="Unassembled WGS sequence"/>
</dbReference>
<accession>A0A8R1YEL4</accession>
<keyword evidence="2" id="KW-1185">Reference proteome</keyword>
<accession>A0A2A6C087</accession>
<dbReference type="OrthoDB" id="5860538at2759"/>
<evidence type="ECO:0000313" key="2">
    <source>
        <dbReference type="Proteomes" id="UP000005239"/>
    </source>
</evidence>
<proteinExistence type="predicted"/>
<gene>
    <name evidence="1" type="primary">WBGene00102516</name>
</gene>
<reference evidence="2" key="1">
    <citation type="journal article" date="2008" name="Nat. Genet.">
        <title>The Pristionchus pacificus genome provides a unique perspective on nematode lifestyle and parasitism.</title>
        <authorList>
            <person name="Dieterich C."/>
            <person name="Clifton S.W."/>
            <person name="Schuster L.N."/>
            <person name="Chinwalla A."/>
            <person name="Delehaunty K."/>
            <person name="Dinkelacker I."/>
            <person name="Fulton L."/>
            <person name="Fulton R."/>
            <person name="Godfrey J."/>
            <person name="Minx P."/>
            <person name="Mitreva M."/>
            <person name="Roeseler W."/>
            <person name="Tian H."/>
            <person name="Witte H."/>
            <person name="Yang S.P."/>
            <person name="Wilson R.K."/>
            <person name="Sommer R.J."/>
        </authorList>
    </citation>
    <scope>NUCLEOTIDE SEQUENCE [LARGE SCALE GENOMIC DNA]</scope>
    <source>
        <strain evidence="2">PS312</strain>
    </source>
</reference>
<evidence type="ECO:0000313" key="1">
    <source>
        <dbReference type="EnsemblMetazoa" id="PPA12962.1"/>
    </source>
</evidence>
<dbReference type="AlphaFoldDB" id="A0A2A6C087"/>
<protein>
    <submittedName>
        <fullName evidence="1">Uncharacterized protein</fullName>
    </submittedName>
</protein>
<sequence>MTGSCLHRRCRLPRVMAATGPQWSLYPLLAIIAFCTFSLSGLHVFFCLPFHILFAPLLAGIVALLTAFHAIFLRYPNRTDFVLQVIAAVVSSAFFFTSGLETFCLTKSRDDATSGGDICEGVTYRTESLVASCNGFFGNMQSVVLRNANWEMQSVRIFVSSCLTALAASQLLITTALSFYSAHETKLRIRTYHYQLVLGLLLLISALFHWQYCCLYYFVSLPAACGLLCLTQGLTTRLRPSPLSRSLDVTGTLAAIGLFSSLLFSVLCTISGIFDWRLSILRHCRWGDGIMKGCRRSLHFSYPYFNWQMPQIEHEITSIQIAIYTVILIFSLLYFYFSMKSTFQLRKRKERNLYFESHQH</sequence>
<reference evidence="1" key="2">
    <citation type="submission" date="2022-06" db="UniProtKB">
        <authorList>
            <consortium name="EnsemblMetazoa"/>
        </authorList>
    </citation>
    <scope>IDENTIFICATION</scope>
    <source>
        <strain evidence="1">PS312</strain>
    </source>
</reference>
<dbReference type="EnsemblMetazoa" id="PPA12962.1">
    <property type="protein sequence ID" value="PPA12962.1"/>
    <property type="gene ID" value="WBGene00102516"/>
</dbReference>